<feature type="region of interest" description="Disordered" evidence="1">
    <location>
        <begin position="48"/>
        <end position="75"/>
    </location>
</feature>
<accession>A0ABU3NMF3</accession>
<dbReference type="RefSeq" id="WP_315624663.1">
    <property type="nucleotide sequence ID" value="NZ_JAUHMF010000001.1"/>
</dbReference>
<evidence type="ECO:0000256" key="1">
    <source>
        <dbReference type="SAM" id="MobiDB-lite"/>
    </source>
</evidence>
<keyword evidence="2" id="KW-0732">Signal</keyword>
<feature type="compositionally biased region" description="Pro residues" evidence="1">
    <location>
        <begin position="51"/>
        <end position="71"/>
    </location>
</feature>
<evidence type="ECO:0000256" key="2">
    <source>
        <dbReference type="SAM" id="SignalP"/>
    </source>
</evidence>
<proteinExistence type="predicted"/>
<dbReference type="EMBL" id="JAUHMF010000001">
    <property type="protein sequence ID" value="MDT8898016.1"/>
    <property type="molecule type" value="Genomic_DNA"/>
</dbReference>
<evidence type="ECO:0000313" key="4">
    <source>
        <dbReference type="Proteomes" id="UP001254165"/>
    </source>
</evidence>
<organism evidence="3 4">
    <name type="scientific">Thermanaerothrix solaris</name>
    <dbReference type="NCBI Taxonomy" id="3058434"/>
    <lineage>
        <taxon>Bacteria</taxon>
        <taxon>Bacillati</taxon>
        <taxon>Chloroflexota</taxon>
        <taxon>Anaerolineae</taxon>
        <taxon>Anaerolineales</taxon>
        <taxon>Anaerolineaceae</taxon>
        <taxon>Thermanaerothrix</taxon>
    </lineage>
</organism>
<dbReference type="PROSITE" id="PS51257">
    <property type="entry name" value="PROKAR_LIPOPROTEIN"/>
    <property type="match status" value="1"/>
</dbReference>
<dbReference type="Proteomes" id="UP001254165">
    <property type="component" value="Unassembled WGS sequence"/>
</dbReference>
<gene>
    <name evidence="3" type="ORF">QYE77_07015</name>
</gene>
<evidence type="ECO:0000313" key="3">
    <source>
        <dbReference type="EMBL" id="MDT8898016.1"/>
    </source>
</evidence>
<reference evidence="3 4" key="1">
    <citation type="submission" date="2023-07" db="EMBL/GenBank/DDBJ databases">
        <title>Novel species of Thermanaerothrix with wide hydrolytic capabilities.</title>
        <authorList>
            <person name="Zayulina K.S."/>
            <person name="Podosokorskaya O.A."/>
            <person name="Elcheninov A.G."/>
        </authorList>
    </citation>
    <scope>NUCLEOTIDE SEQUENCE [LARGE SCALE GENOMIC DNA]</scope>
    <source>
        <strain evidence="3 4">4228-RoL</strain>
    </source>
</reference>
<name>A0ABU3NMF3_9CHLR</name>
<comment type="caution">
    <text evidence="3">The sequence shown here is derived from an EMBL/GenBank/DDBJ whole genome shotgun (WGS) entry which is preliminary data.</text>
</comment>
<keyword evidence="4" id="KW-1185">Reference proteome</keyword>
<feature type="chain" id="PRO_5047219376" evidence="2">
    <location>
        <begin position="21"/>
        <end position="241"/>
    </location>
</feature>
<feature type="signal peptide" evidence="2">
    <location>
        <begin position="1"/>
        <end position="20"/>
    </location>
</feature>
<protein>
    <submittedName>
        <fullName evidence="3">Uncharacterized protein</fullName>
    </submittedName>
</protein>
<sequence length="241" mass="25058">MPRVRLGLFFFAAIFLTACRVVLETPVPPPTEAVISPEAVHPTDTVVLLPSPTPTPSPTPSPAPTETPTIPPDSAYPAPSAASLLATPTAESMRMSLLSTPTAAPLTLMVQSNSPAFIPAFRYASLGCNWMGVAGQVFDAGGNPLTGLVIGASGNVAGQSVDALGFTGLATDYGPAGYEIKLADRVAPAIFWLQVFNLQGAPLSEAQMFQMGGDCAKNLAIVNFVATNYLGNRLYLPIVGR</sequence>